<sequence>MSVCREPQIRNTWPYAFISLIARSRLHIFSGHSQCFATGNRRDGSAPHGSNSKPFVGHVAL</sequence>
<dbReference type="Proteomes" id="UP000307440">
    <property type="component" value="Unassembled WGS sequence"/>
</dbReference>
<proteinExistence type="predicted"/>
<gene>
    <name evidence="2" type="ORF">FA15DRAFT_671363</name>
</gene>
<feature type="region of interest" description="Disordered" evidence="1">
    <location>
        <begin position="40"/>
        <end position="61"/>
    </location>
</feature>
<dbReference type="EMBL" id="ML210237">
    <property type="protein sequence ID" value="TFK22568.1"/>
    <property type="molecule type" value="Genomic_DNA"/>
</dbReference>
<reference evidence="2 3" key="1">
    <citation type="journal article" date="2019" name="Nat. Ecol. Evol.">
        <title>Megaphylogeny resolves global patterns of mushroom evolution.</title>
        <authorList>
            <person name="Varga T."/>
            <person name="Krizsan K."/>
            <person name="Foldi C."/>
            <person name="Dima B."/>
            <person name="Sanchez-Garcia M."/>
            <person name="Sanchez-Ramirez S."/>
            <person name="Szollosi G.J."/>
            <person name="Szarkandi J.G."/>
            <person name="Papp V."/>
            <person name="Albert L."/>
            <person name="Andreopoulos W."/>
            <person name="Angelini C."/>
            <person name="Antonin V."/>
            <person name="Barry K.W."/>
            <person name="Bougher N.L."/>
            <person name="Buchanan P."/>
            <person name="Buyck B."/>
            <person name="Bense V."/>
            <person name="Catcheside P."/>
            <person name="Chovatia M."/>
            <person name="Cooper J."/>
            <person name="Damon W."/>
            <person name="Desjardin D."/>
            <person name="Finy P."/>
            <person name="Geml J."/>
            <person name="Haridas S."/>
            <person name="Hughes K."/>
            <person name="Justo A."/>
            <person name="Karasinski D."/>
            <person name="Kautmanova I."/>
            <person name="Kiss B."/>
            <person name="Kocsube S."/>
            <person name="Kotiranta H."/>
            <person name="LaButti K.M."/>
            <person name="Lechner B.E."/>
            <person name="Liimatainen K."/>
            <person name="Lipzen A."/>
            <person name="Lukacs Z."/>
            <person name="Mihaltcheva S."/>
            <person name="Morgado L.N."/>
            <person name="Niskanen T."/>
            <person name="Noordeloos M.E."/>
            <person name="Ohm R.A."/>
            <person name="Ortiz-Santana B."/>
            <person name="Ovrebo C."/>
            <person name="Racz N."/>
            <person name="Riley R."/>
            <person name="Savchenko A."/>
            <person name="Shiryaev A."/>
            <person name="Soop K."/>
            <person name="Spirin V."/>
            <person name="Szebenyi C."/>
            <person name="Tomsovsky M."/>
            <person name="Tulloss R.E."/>
            <person name="Uehling J."/>
            <person name="Grigoriev I.V."/>
            <person name="Vagvolgyi C."/>
            <person name="Papp T."/>
            <person name="Martin F.M."/>
            <person name="Miettinen O."/>
            <person name="Hibbett D.S."/>
            <person name="Nagy L.G."/>
        </authorList>
    </citation>
    <scope>NUCLEOTIDE SEQUENCE [LARGE SCALE GENOMIC DNA]</scope>
    <source>
        <strain evidence="2 3">CBS 121175</strain>
    </source>
</reference>
<evidence type="ECO:0000256" key="1">
    <source>
        <dbReference type="SAM" id="MobiDB-lite"/>
    </source>
</evidence>
<dbReference type="AlphaFoldDB" id="A0A5C3L324"/>
<evidence type="ECO:0000313" key="3">
    <source>
        <dbReference type="Proteomes" id="UP000307440"/>
    </source>
</evidence>
<accession>A0A5C3L324</accession>
<name>A0A5C3L324_COPMA</name>
<organism evidence="2 3">
    <name type="scientific">Coprinopsis marcescibilis</name>
    <name type="common">Agaric fungus</name>
    <name type="synonym">Psathyrella marcescibilis</name>
    <dbReference type="NCBI Taxonomy" id="230819"/>
    <lineage>
        <taxon>Eukaryota</taxon>
        <taxon>Fungi</taxon>
        <taxon>Dikarya</taxon>
        <taxon>Basidiomycota</taxon>
        <taxon>Agaricomycotina</taxon>
        <taxon>Agaricomycetes</taxon>
        <taxon>Agaricomycetidae</taxon>
        <taxon>Agaricales</taxon>
        <taxon>Agaricineae</taxon>
        <taxon>Psathyrellaceae</taxon>
        <taxon>Coprinopsis</taxon>
    </lineage>
</organism>
<evidence type="ECO:0000313" key="2">
    <source>
        <dbReference type="EMBL" id="TFK22568.1"/>
    </source>
</evidence>
<keyword evidence="3" id="KW-1185">Reference proteome</keyword>
<protein>
    <submittedName>
        <fullName evidence="2">Uncharacterized protein</fullName>
    </submittedName>
</protein>